<organism evidence="8 9">
    <name type="scientific">Polypedilum vanderplanki</name>
    <name type="common">Sleeping chironomid midge</name>
    <dbReference type="NCBI Taxonomy" id="319348"/>
    <lineage>
        <taxon>Eukaryota</taxon>
        <taxon>Metazoa</taxon>
        <taxon>Ecdysozoa</taxon>
        <taxon>Arthropoda</taxon>
        <taxon>Hexapoda</taxon>
        <taxon>Insecta</taxon>
        <taxon>Pterygota</taxon>
        <taxon>Neoptera</taxon>
        <taxon>Endopterygota</taxon>
        <taxon>Diptera</taxon>
        <taxon>Nematocera</taxon>
        <taxon>Chironomoidea</taxon>
        <taxon>Chironomidae</taxon>
        <taxon>Chironominae</taxon>
        <taxon>Polypedilum</taxon>
        <taxon>Polypedilum</taxon>
    </lineage>
</organism>
<evidence type="ECO:0000256" key="3">
    <source>
        <dbReference type="ARBA" id="ARBA00022737"/>
    </source>
</evidence>
<feature type="repeat" description="WD" evidence="6">
    <location>
        <begin position="235"/>
        <end position="276"/>
    </location>
</feature>
<dbReference type="SMART" id="SM00320">
    <property type="entry name" value="WD40"/>
    <property type="match status" value="3"/>
</dbReference>
<feature type="region of interest" description="Disordered" evidence="7">
    <location>
        <begin position="1"/>
        <end position="58"/>
    </location>
</feature>
<name>A0A9J6BE39_POLVA</name>
<evidence type="ECO:0000256" key="2">
    <source>
        <dbReference type="ARBA" id="ARBA00022574"/>
    </source>
</evidence>
<evidence type="ECO:0000313" key="9">
    <source>
        <dbReference type="Proteomes" id="UP001107558"/>
    </source>
</evidence>
<keyword evidence="2 6" id="KW-0853">WD repeat</keyword>
<dbReference type="EMBL" id="JADBJN010000004">
    <property type="protein sequence ID" value="KAG5667970.1"/>
    <property type="molecule type" value="Genomic_DNA"/>
</dbReference>
<evidence type="ECO:0000313" key="8">
    <source>
        <dbReference type="EMBL" id="KAG5667970.1"/>
    </source>
</evidence>
<evidence type="ECO:0000256" key="4">
    <source>
        <dbReference type="ARBA" id="ARBA00023015"/>
    </source>
</evidence>
<sequence length="440" mass="50691">MIKIETKPSTNNNNNNNNNSDIESDNDSSIISASTGRSENSTATNRKSLKGKRRLKSKTKPNLNKQVKTLYRFNCFVTEDNPKQIFAVQFCHFLKNRNIFATASGYRISIFECIEDQNENEDEDDEEEINEDFCGIKLLRAYDDPDRDEVFYTLAWGFEGNCPIIAFGGVRSVVRAIYLNYRNLKEKKFIGHTNAINDMKFHPTQPQLLLTASKDHSLRLWNIKTEICVAILGGVSGHRDEVLSLDFDINGRYCVSGGMDHNLKIWKLDTEEMESAIESSETFFNVKRVRSFPTLHVHFADFTTRSVHRNYVDSVKCFGETFLSKSCENCITWWKVGNLDEKFNLISNNATTIHSFDVDDCELWFVRMELDLSQRFLCVGNSTGKIFMFDLNSEMPTEKPSILSHYKCTKPIRQISFSRDGDILICVCDDGKIFKWDRKE</sequence>
<proteinExistence type="inferred from homology"/>
<evidence type="ECO:0000256" key="5">
    <source>
        <dbReference type="ARBA" id="ARBA00023163"/>
    </source>
</evidence>
<dbReference type="AlphaFoldDB" id="A0A9J6BE39"/>
<feature type="repeat" description="WD" evidence="6">
    <location>
        <begin position="189"/>
        <end position="231"/>
    </location>
</feature>
<evidence type="ECO:0000256" key="7">
    <source>
        <dbReference type="SAM" id="MobiDB-lite"/>
    </source>
</evidence>
<dbReference type="OrthoDB" id="7318948at2759"/>
<dbReference type="InterPro" id="IPR019775">
    <property type="entry name" value="WD40_repeat_CS"/>
</dbReference>
<reference evidence="8" key="1">
    <citation type="submission" date="2021-03" db="EMBL/GenBank/DDBJ databases">
        <title>Chromosome level genome of the anhydrobiotic midge Polypedilum vanderplanki.</title>
        <authorList>
            <person name="Yoshida Y."/>
            <person name="Kikawada T."/>
            <person name="Gusev O."/>
        </authorList>
    </citation>
    <scope>NUCLEOTIDE SEQUENCE</scope>
    <source>
        <strain evidence="8">NIAS01</strain>
        <tissue evidence="8">Whole body or cell culture</tissue>
    </source>
</reference>
<feature type="compositionally biased region" description="Polar residues" evidence="7">
    <location>
        <begin position="33"/>
        <end position="45"/>
    </location>
</feature>
<dbReference type="PROSITE" id="PS50294">
    <property type="entry name" value="WD_REPEATS_REGION"/>
    <property type="match status" value="2"/>
</dbReference>
<dbReference type="InterPro" id="IPR015943">
    <property type="entry name" value="WD40/YVTN_repeat-like_dom_sf"/>
</dbReference>
<dbReference type="PROSITE" id="PS50082">
    <property type="entry name" value="WD_REPEATS_2"/>
    <property type="match status" value="2"/>
</dbReference>
<accession>A0A9J6BE39</accession>
<dbReference type="Proteomes" id="UP001107558">
    <property type="component" value="Chromosome 4"/>
</dbReference>
<gene>
    <name evidence="8" type="ORF">PVAND_015929</name>
</gene>
<dbReference type="Gene3D" id="2.130.10.10">
    <property type="entry name" value="YVTN repeat-like/Quinoprotein amine dehydrogenase"/>
    <property type="match status" value="1"/>
</dbReference>
<evidence type="ECO:0000256" key="6">
    <source>
        <dbReference type="PROSITE-ProRule" id="PRU00221"/>
    </source>
</evidence>
<dbReference type="Pfam" id="PF00400">
    <property type="entry name" value="WD40"/>
    <property type="match status" value="3"/>
</dbReference>
<dbReference type="PANTHER" id="PTHR10253">
    <property type="entry name" value="POLYCOMB PROTEIN"/>
    <property type="match status" value="1"/>
</dbReference>
<feature type="compositionally biased region" description="Low complexity" evidence="7">
    <location>
        <begin position="11"/>
        <end position="32"/>
    </location>
</feature>
<dbReference type="SUPFAM" id="SSF50978">
    <property type="entry name" value="WD40 repeat-like"/>
    <property type="match status" value="1"/>
</dbReference>
<dbReference type="InterPro" id="IPR036322">
    <property type="entry name" value="WD40_repeat_dom_sf"/>
</dbReference>
<comment type="similarity">
    <text evidence="1">Belongs to the WD repeat ESC family.</text>
</comment>
<protein>
    <submittedName>
        <fullName evidence="8">Uncharacterized protein</fullName>
    </submittedName>
</protein>
<keyword evidence="4" id="KW-0805">Transcription regulation</keyword>
<comment type="caution">
    <text evidence="8">The sequence shown here is derived from an EMBL/GenBank/DDBJ whole genome shotgun (WGS) entry which is preliminary data.</text>
</comment>
<feature type="compositionally biased region" description="Basic residues" evidence="7">
    <location>
        <begin position="47"/>
        <end position="58"/>
    </location>
</feature>
<dbReference type="InterPro" id="IPR001680">
    <property type="entry name" value="WD40_rpt"/>
</dbReference>
<keyword evidence="5" id="KW-0804">Transcription</keyword>
<keyword evidence="9" id="KW-1185">Reference proteome</keyword>
<dbReference type="InterPro" id="IPR051243">
    <property type="entry name" value="PcG_WD-repeat"/>
</dbReference>
<evidence type="ECO:0000256" key="1">
    <source>
        <dbReference type="ARBA" id="ARBA00008075"/>
    </source>
</evidence>
<dbReference type="PROSITE" id="PS00678">
    <property type="entry name" value="WD_REPEATS_1"/>
    <property type="match status" value="1"/>
</dbReference>
<keyword evidence="3" id="KW-0677">Repeat</keyword>